<dbReference type="EMBL" id="FRAT01000011">
    <property type="protein sequence ID" value="SHL54310.1"/>
    <property type="molecule type" value="Genomic_DNA"/>
</dbReference>
<evidence type="ECO:0000313" key="3">
    <source>
        <dbReference type="Proteomes" id="UP000184031"/>
    </source>
</evidence>
<name>A0A1M7BH49_9FLAO</name>
<proteinExistence type="predicted"/>
<gene>
    <name evidence="1" type="ORF">SAMN04487891_110163</name>
    <name evidence="2" type="ORF">SAMN05216293_3725</name>
</gene>
<comment type="caution">
    <text evidence="2">The sequence shown here is derived from an EMBL/GenBank/DDBJ whole genome shotgun (WGS) entry which is preliminary data.</text>
</comment>
<evidence type="ECO:0000313" key="1">
    <source>
        <dbReference type="EMBL" id="SFC40974.1"/>
    </source>
</evidence>
<dbReference type="EMBL" id="FOKU01000010">
    <property type="protein sequence ID" value="SFC40974.1"/>
    <property type="molecule type" value="Genomic_DNA"/>
</dbReference>
<dbReference type="Proteomes" id="UP000198940">
    <property type="component" value="Unassembled WGS sequence"/>
</dbReference>
<dbReference type="AlphaFoldDB" id="A0A1M7BH49"/>
<organism evidence="2 3">
    <name type="scientific">Flagellimonas taeanensis</name>
    <dbReference type="NCBI Taxonomy" id="1005926"/>
    <lineage>
        <taxon>Bacteria</taxon>
        <taxon>Pseudomonadati</taxon>
        <taxon>Bacteroidota</taxon>
        <taxon>Flavobacteriia</taxon>
        <taxon>Flavobacteriales</taxon>
        <taxon>Flavobacteriaceae</taxon>
        <taxon>Flagellimonas</taxon>
    </lineage>
</organism>
<dbReference type="Proteomes" id="UP000184031">
    <property type="component" value="Unassembled WGS sequence"/>
</dbReference>
<sequence length="524" mass="60010">MNKSRHIQIYRLFSILSAMKNTINYKDDPGHYKRLIGKINREVDFAGHLLRTGHVLLKKSAGSMEFAKEGDRIVLMTSRDPISYFNRNDSEDKGLFFSFLKNREENFYRAVEQGLEIIDSAHEHVAQNAKVPKKRGRTRSLEENYNIVPMRNAIYLTKERGIAMETLASDPFRGRIFNAFHHNDNGGKIANVAFPKFDIGGTPRNYILYNRPYRDRHTGESKKFRLVLNGKDHFLFSSNPPKEGTQRIVFGESGVDLLSFHELEGKKGDFYISFGGNVYTEKLDFFYELITPILSRKGIQLVSIFDNDATGHRFDVQVFTKLINGMAKGIYVENRINRERVSMNIHYHKDRRGQMAHDARTIEDSVGNAFPKGQRFRTILFSDKLALEFSISESRSTTILDPQMAKALRSFLTTLGGLYLPLRAKIMKSMGKDWNDDLKSSKKERYERLGTVDPDRIRPGDKIVLKTNSGPEGAPNKGIVEEIRPTGVLADFGLRYSYMVPFRAIGAHLRHKKISQENIAQIKI</sequence>
<evidence type="ECO:0000313" key="2">
    <source>
        <dbReference type="EMBL" id="SHL54310.1"/>
    </source>
</evidence>
<evidence type="ECO:0000313" key="4">
    <source>
        <dbReference type="Proteomes" id="UP000198940"/>
    </source>
</evidence>
<protein>
    <submittedName>
        <fullName evidence="2">Toprim-like</fullName>
    </submittedName>
</protein>
<dbReference type="STRING" id="1055723.SAMN05216293_3725"/>
<keyword evidence="4" id="KW-1185">Reference proteome</keyword>
<reference evidence="2 3" key="1">
    <citation type="submission" date="2016-11" db="EMBL/GenBank/DDBJ databases">
        <authorList>
            <person name="Varghese N."/>
            <person name="Submissions S."/>
        </authorList>
    </citation>
    <scope>NUCLEOTIDE SEQUENCE [LARGE SCALE GENOMIC DNA]</scope>
    <source>
        <strain evidence="2 3">CGMCC 1.12174</strain>
        <strain evidence="1 4">DSM 26351</strain>
    </source>
</reference>
<accession>A0A1M7BH49</accession>